<sequence length="508" mass="59856">MLHRMNYKLRIQLRMTRTSGHSLKISSFDPLHTFKSCNRKYRLDLKALFIIDKSLKVTEITKLMFMNQIKWNKLNEPVIWKQKSGRPAVNLKTILQDINLPKIDIKIKGVYQNEQSDYNSVSNIQKYSSIKIQTLQRRQTRNLSQNLIKLPKSINTVVANPTEERVNEIFSKAFVENQNVIARQKTIFQKMKSPEKIKENISPRRSNLDNNQMNYNSLIDGRRMAILEEASPKDNESDQSFYKSNEDEDDESVHSMPKIMAKNNFMEQIEREISMIMKEENFLNEKSQAISAGGPIDKQELKLTNFDIAAAFTQISNDSLKKQKTKSNALNIQNDSSLIDEDFHQNSQNMRQNNFFQKFMTKHERSIERAIERLDEQTNTKINANVKAQLMNFLQQNNIYRKANRELFKELKIKGQTSVMENFSQGGIVRKQDPKDIEKIRKQNMRPIEELQYHERFQDKMRIISSREINRLKEQNYGKWYINPNDFNKKIVKLNKKFQNLNKALGID</sequence>
<evidence type="ECO:0000256" key="2">
    <source>
        <dbReference type="SAM" id="MobiDB-lite"/>
    </source>
</evidence>
<gene>
    <name evidence="3" type="primary">Contig821.g890</name>
    <name evidence="3" type="ORF">STYLEM_1413</name>
</gene>
<evidence type="ECO:0000256" key="1">
    <source>
        <dbReference type="SAM" id="Coils"/>
    </source>
</evidence>
<organism evidence="3 4">
    <name type="scientific">Stylonychia lemnae</name>
    <name type="common">Ciliate</name>
    <dbReference type="NCBI Taxonomy" id="5949"/>
    <lineage>
        <taxon>Eukaryota</taxon>
        <taxon>Sar</taxon>
        <taxon>Alveolata</taxon>
        <taxon>Ciliophora</taxon>
        <taxon>Intramacronucleata</taxon>
        <taxon>Spirotrichea</taxon>
        <taxon>Stichotrichia</taxon>
        <taxon>Sporadotrichida</taxon>
        <taxon>Oxytrichidae</taxon>
        <taxon>Stylonychinae</taxon>
        <taxon>Stylonychia</taxon>
    </lineage>
</organism>
<feature type="region of interest" description="Disordered" evidence="2">
    <location>
        <begin position="230"/>
        <end position="253"/>
    </location>
</feature>
<feature type="coiled-coil region" evidence="1">
    <location>
        <begin position="360"/>
        <end position="387"/>
    </location>
</feature>
<name>A0A077ZRA6_STYLE</name>
<dbReference type="Proteomes" id="UP000039865">
    <property type="component" value="Unassembled WGS sequence"/>
</dbReference>
<evidence type="ECO:0000313" key="3">
    <source>
        <dbReference type="EMBL" id="CDW72453.1"/>
    </source>
</evidence>
<protein>
    <submittedName>
        <fullName evidence="3">Uncharacterized protein</fullName>
    </submittedName>
</protein>
<dbReference type="AlphaFoldDB" id="A0A077ZRA6"/>
<dbReference type="EMBL" id="CCKQ01001350">
    <property type="protein sequence ID" value="CDW72453.1"/>
    <property type="molecule type" value="Genomic_DNA"/>
</dbReference>
<evidence type="ECO:0000313" key="4">
    <source>
        <dbReference type="Proteomes" id="UP000039865"/>
    </source>
</evidence>
<accession>A0A077ZRA6</accession>
<reference evidence="3 4" key="1">
    <citation type="submission" date="2014-06" db="EMBL/GenBank/DDBJ databases">
        <authorList>
            <person name="Swart Estienne"/>
        </authorList>
    </citation>
    <scope>NUCLEOTIDE SEQUENCE [LARGE SCALE GENOMIC DNA]</scope>
    <source>
        <strain evidence="3 4">130c</strain>
    </source>
</reference>
<keyword evidence="1" id="KW-0175">Coiled coil</keyword>
<keyword evidence="4" id="KW-1185">Reference proteome</keyword>
<proteinExistence type="predicted"/>
<dbReference type="InParanoid" id="A0A077ZRA6"/>